<evidence type="ECO:0000313" key="2">
    <source>
        <dbReference type="EMBL" id="KAG7093358.1"/>
    </source>
</evidence>
<name>A0A9P7S2H8_9AGAR</name>
<dbReference type="RefSeq" id="XP_043009828.1">
    <property type="nucleotide sequence ID" value="XM_043151748.1"/>
</dbReference>
<feature type="compositionally biased region" description="Polar residues" evidence="1">
    <location>
        <begin position="214"/>
        <end position="223"/>
    </location>
</feature>
<evidence type="ECO:0000313" key="3">
    <source>
        <dbReference type="Proteomes" id="UP001049176"/>
    </source>
</evidence>
<keyword evidence="3" id="KW-1185">Reference proteome</keyword>
<feature type="region of interest" description="Disordered" evidence="1">
    <location>
        <begin position="484"/>
        <end position="571"/>
    </location>
</feature>
<dbReference type="OrthoDB" id="3265156at2759"/>
<feature type="region of interest" description="Disordered" evidence="1">
    <location>
        <begin position="68"/>
        <end position="89"/>
    </location>
</feature>
<dbReference type="AlphaFoldDB" id="A0A9P7S2H8"/>
<proteinExistence type="predicted"/>
<dbReference type="EMBL" id="CM032184">
    <property type="protein sequence ID" value="KAG7093358.1"/>
    <property type="molecule type" value="Genomic_DNA"/>
</dbReference>
<gene>
    <name evidence="2" type="ORF">E1B28_007040</name>
</gene>
<feature type="region of interest" description="Disordered" evidence="1">
    <location>
        <begin position="139"/>
        <end position="196"/>
    </location>
</feature>
<feature type="compositionally biased region" description="Polar residues" evidence="1">
    <location>
        <begin position="487"/>
        <end position="499"/>
    </location>
</feature>
<dbReference type="Proteomes" id="UP001049176">
    <property type="component" value="Chromosome 4"/>
</dbReference>
<feature type="region of interest" description="Disordered" evidence="1">
    <location>
        <begin position="308"/>
        <end position="336"/>
    </location>
</feature>
<feature type="compositionally biased region" description="Low complexity" evidence="1">
    <location>
        <begin position="321"/>
        <end position="334"/>
    </location>
</feature>
<comment type="caution">
    <text evidence="2">The sequence shown here is derived from an EMBL/GenBank/DDBJ whole genome shotgun (WGS) entry which is preliminary data.</text>
</comment>
<reference evidence="2" key="1">
    <citation type="journal article" date="2021" name="Genome Biol. Evol.">
        <title>The assembled and annotated genome of the fairy-ring fungus Marasmius oreades.</title>
        <authorList>
            <person name="Hiltunen M."/>
            <person name="Ament-Velasquez S.L."/>
            <person name="Johannesson H."/>
        </authorList>
    </citation>
    <scope>NUCLEOTIDE SEQUENCE</scope>
    <source>
        <strain evidence="2">03SP1</strain>
    </source>
</reference>
<evidence type="ECO:0000256" key="1">
    <source>
        <dbReference type="SAM" id="MobiDB-lite"/>
    </source>
</evidence>
<feature type="region of interest" description="Disordered" evidence="1">
    <location>
        <begin position="723"/>
        <end position="783"/>
    </location>
</feature>
<accession>A0A9P7S2H8</accession>
<protein>
    <submittedName>
        <fullName evidence="2">Uncharacterized protein</fullName>
    </submittedName>
</protein>
<feature type="region of interest" description="Disordered" evidence="1">
    <location>
        <begin position="869"/>
        <end position="912"/>
    </location>
</feature>
<feature type="region of interest" description="Disordered" evidence="1">
    <location>
        <begin position="1"/>
        <end position="29"/>
    </location>
</feature>
<dbReference type="KEGG" id="more:E1B28_007040"/>
<organism evidence="2 3">
    <name type="scientific">Marasmius oreades</name>
    <name type="common">fairy-ring Marasmius</name>
    <dbReference type="NCBI Taxonomy" id="181124"/>
    <lineage>
        <taxon>Eukaryota</taxon>
        <taxon>Fungi</taxon>
        <taxon>Dikarya</taxon>
        <taxon>Basidiomycota</taxon>
        <taxon>Agaricomycotina</taxon>
        <taxon>Agaricomycetes</taxon>
        <taxon>Agaricomycetidae</taxon>
        <taxon>Agaricales</taxon>
        <taxon>Marasmiineae</taxon>
        <taxon>Marasmiaceae</taxon>
        <taxon>Marasmius</taxon>
    </lineage>
</organism>
<feature type="region of interest" description="Disordered" evidence="1">
    <location>
        <begin position="208"/>
        <end position="243"/>
    </location>
</feature>
<sequence length="912" mass="99565">MHRNQRKPICSEDQQPNENINKRLQDAPPAILVASSRTQTASSGRKRGWVDRGSTRWVGRRRNHGRGRGGWNWGLGGHDGNNPSEGSSRFGGKPNAGGFHSFEGIARDDRNFGSFASSSTAYWEATGGESCTDTFPHRMPTLGNFTGPRNGTKAKRKFTPQRPQRSTIPTTSSPLLGESVSLFTPPPSPRREPSSLPFEEISSIFPQATPECRSPSQGHSDTLTPRLPTPHRSSHSHSSPRQYRDIAVQAEEEKVLIPRKRTLISSPVLGATVLPAHPSSPKRLKASNPKIQTEVKVERRSPVAVLVSASPSQTPPSVPHSLSNNQRESQSSSEMAMLEPGRAIKLESAIISIFEPVGVNPGMEIPIRHAGPQAQVIIKRERSPSPLPSPPRLKLTSRAEWFPLPDNCQKSHYKWVDNRMALFQCEAAKFTRRRFKITKQLWRPDGLVIEWTSPCSVWSDTLEPTSPGAAPTTFDDEDVEFIDLTSGDPSLRSSSSAQGDRSGVPSSSITPSHTISTTSTPGSPGTVGFQAPPDRTSENSSSLKITPRRMMPPLFVGAPQPNSSISASRQARVNLHHTPNPSLPTTSWSDLKATLLAPSKPSGKAMKVNCETSAASYAADPPPTSKQPISLVPQWNNTSGQPLIQMLRAAAATLHSHGMDNVDVSSLPLHPYYTPCPSKMVDNNALVNDLEPMPAESADLPVEHVNEDSDVDDVPLLKRLQHQVTQPSSNVKEHQPPKIPRPATSLIRNVEDSNDSDDDKPPHKRYRRKQVSVMPPQQPSGLMAASVSRADADTCSHHYRIDVSNEGNGIKMEHHEMTFKRNGYANVKTDVPLTSKSHPRSIKPWAPPAKSLVPPRQVTSRSWSLFDSDCGSDGSLDHSVVGGGTRGEEGDEAKEMEDVQNHLVRTSPSSNS</sequence>
<feature type="compositionally biased region" description="Polar residues" evidence="1">
    <location>
        <begin position="161"/>
        <end position="174"/>
    </location>
</feature>
<feature type="compositionally biased region" description="Polar residues" evidence="1">
    <location>
        <begin position="903"/>
        <end position="912"/>
    </location>
</feature>
<feature type="compositionally biased region" description="Low complexity" evidence="1">
    <location>
        <begin position="505"/>
        <end position="526"/>
    </location>
</feature>
<dbReference type="GeneID" id="66076116"/>
<feature type="compositionally biased region" description="Polar residues" evidence="1">
    <location>
        <begin position="560"/>
        <end position="571"/>
    </location>
</feature>
<feature type="compositionally biased region" description="Gly residues" evidence="1">
    <location>
        <begin position="68"/>
        <end position="79"/>
    </location>
</feature>
<feature type="region of interest" description="Disordered" evidence="1">
    <location>
        <begin position="832"/>
        <end position="856"/>
    </location>
</feature>